<feature type="chain" id="PRO_5008383864" description="Ig-like domain-containing protein" evidence="2">
    <location>
        <begin position="37"/>
        <end position="831"/>
    </location>
</feature>
<organism evidence="3 4">
    <name type="scientific">Micromonospora sediminicola</name>
    <dbReference type="NCBI Taxonomy" id="946078"/>
    <lineage>
        <taxon>Bacteria</taxon>
        <taxon>Bacillati</taxon>
        <taxon>Actinomycetota</taxon>
        <taxon>Actinomycetes</taxon>
        <taxon>Micromonosporales</taxon>
        <taxon>Micromonosporaceae</taxon>
        <taxon>Micromonospora</taxon>
    </lineage>
</organism>
<dbReference type="Proteomes" id="UP000199558">
    <property type="component" value="Unassembled WGS sequence"/>
</dbReference>
<dbReference type="AlphaFoldDB" id="A0A1A9B488"/>
<gene>
    <name evidence="3" type="ORF">GA0070622_0689</name>
</gene>
<evidence type="ECO:0000313" key="3">
    <source>
        <dbReference type="EMBL" id="SBT63727.1"/>
    </source>
</evidence>
<dbReference type="EMBL" id="FLRH01000003">
    <property type="protein sequence ID" value="SBT63727.1"/>
    <property type="molecule type" value="Genomic_DNA"/>
</dbReference>
<feature type="compositionally biased region" description="Low complexity" evidence="1">
    <location>
        <begin position="33"/>
        <end position="67"/>
    </location>
</feature>
<evidence type="ECO:0008006" key="5">
    <source>
        <dbReference type="Google" id="ProtNLM"/>
    </source>
</evidence>
<feature type="region of interest" description="Disordered" evidence="1">
    <location>
        <begin position="33"/>
        <end position="76"/>
    </location>
</feature>
<reference evidence="4" key="1">
    <citation type="submission" date="2016-06" db="EMBL/GenBank/DDBJ databases">
        <authorList>
            <person name="Varghese N."/>
            <person name="Submissions Spin"/>
        </authorList>
    </citation>
    <scope>NUCLEOTIDE SEQUENCE [LARGE SCALE GENOMIC DNA]</scope>
    <source>
        <strain evidence="4">DSM 45794</strain>
    </source>
</reference>
<keyword evidence="4" id="KW-1185">Reference proteome</keyword>
<evidence type="ECO:0000313" key="4">
    <source>
        <dbReference type="Proteomes" id="UP000199558"/>
    </source>
</evidence>
<protein>
    <recommendedName>
        <fullName evidence="5">Ig-like domain-containing protein</fullName>
    </recommendedName>
</protein>
<evidence type="ECO:0000256" key="1">
    <source>
        <dbReference type="SAM" id="MobiDB-lite"/>
    </source>
</evidence>
<proteinExistence type="predicted"/>
<sequence length="831" mass="87415">MRTTMSDPWWRRLARWSAAAALGAAAAGLLAGPATAAPTTDPSPRPTTTEQPRPAAVPSAAASTAPTAPAPAAPAPTSAKSAAVASTAATCGGQLPLGKVKNCASITGAAKHTWTVTSTVDQDTLFVRLRHVSGDGVGGQVHGPDGAHACFVGPYLNDCRLGAAGTYTITVELDYGTGQGAYSLSAESMRAPSTCATLSESFFSFASAGRSGTLPAGLAARCFTFTQPTSTVLHLADPGGAEDIQGNILDGQFQPICTVRYPTECTLGEPGPYRLFLEETYGAKAAYTLKMPRISRSVGCPALPLTTFGDPGSALGNGTVPPNQGVGCQKLRVTTPGPLLVRIEQYANQYLDWRVYDDAGRVVCTEYDSWRSCAASTAGSYTLLMQNWNWEPVTYRVAVARLDRVEGCAAPATVAWDQPTLTVHQTSAVQTNCQPFHGEAGERVMVYRAPDRYNDLYSWLVDEQGAALCTEWSEEDGCLLPSTGTYRVISYLARWEPEDTDLTYRLQIRDLSDATGCPTVTPGAYNAAPAGALGGGRCRVLDLPEGTFRVKAVGEDNYRQYATVYDDAGHKVCTDEWCRVPAAGRYTLVLSGGAVESVIDDGLRYQLAVLPWMPSDCRAVSDTGWQDAPVRGRLSTPAQFDCLQLSSPAGALLTGLFPGDATGAGWPEMTVIDATGASVCDQYSLRQYHCELTGQAPFRVVLNSGNGVADGPYALAFARTDGPPACPELPAGATGATVTTGADRFGVCLSIPADARAATESITWKRTGGTGDARLSVFDSAGRRYCGPSGYAVERTISCTLPAGPVTVVLEADAVDATYQLTHRDASTPAS</sequence>
<accession>A0A1A9B488</accession>
<dbReference type="STRING" id="946078.GA0070622_0689"/>
<keyword evidence="2" id="KW-0732">Signal</keyword>
<name>A0A1A9B488_9ACTN</name>
<feature type="signal peptide" evidence="2">
    <location>
        <begin position="1"/>
        <end position="36"/>
    </location>
</feature>
<evidence type="ECO:0000256" key="2">
    <source>
        <dbReference type="SAM" id="SignalP"/>
    </source>
</evidence>